<dbReference type="OrthoDB" id="4411377at2"/>
<reference evidence="3 4" key="1">
    <citation type="journal article" date="2015" name="Genome Announc.">
        <title>Virulence Factor Genes Detected in the Complete Genome Sequence of Corynebacterium uterequi DSM 45634, Isolated from the Uterus of a Maiden Mare.</title>
        <authorList>
            <person name="Ruckert C."/>
            <person name="Kriete M."/>
            <person name="Jaenicke S."/>
            <person name="Winkler A."/>
            <person name="Tauch A."/>
        </authorList>
    </citation>
    <scope>NUCLEOTIDE SEQUENCE [LARGE SCALE GENOMIC DNA]</scope>
    <source>
        <strain evidence="3 4">DSM 45634</strain>
    </source>
</reference>
<dbReference type="AlphaFoldDB" id="A0A0G3HCD3"/>
<keyword evidence="2" id="KW-0732">Signal</keyword>
<name>A0A0G3HCD3_9CORY</name>
<feature type="chain" id="PRO_5039163716" description="Lipoprotein" evidence="2">
    <location>
        <begin position="25"/>
        <end position="205"/>
    </location>
</feature>
<proteinExistence type="predicted"/>
<dbReference type="EMBL" id="CP011546">
    <property type="protein sequence ID" value="AKK10350.1"/>
    <property type="molecule type" value="Genomic_DNA"/>
</dbReference>
<accession>A0A0G3HCD3</accession>
<reference evidence="4" key="2">
    <citation type="submission" date="2015-05" db="EMBL/GenBank/DDBJ databases">
        <title>Complete genome sequence of Corynebacterium uterequi DSM 45634, isolated from the uterus of a maiden mare.</title>
        <authorList>
            <person name="Ruckert C."/>
            <person name="Albersmeier A."/>
            <person name="Winkler A."/>
            <person name="Tauch A."/>
        </authorList>
    </citation>
    <scope>NUCLEOTIDE SEQUENCE [LARGE SCALE GENOMIC DNA]</scope>
    <source>
        <strain evidence="4">DSM 45634</strain>
    </source>
</reference>
<evidence type="ECO:0000313" key="3">
    <source>
        <dbReference type="EMBL" id="AKK10350.1"/>
    </source>
</evidence>
<keyword evidence="4" id="KW-1185">Reference proteome</keyword>
<sequence>MKRFLGSLVALSVLAAGCSGPGDAGLDSTQPEPGTAAPINTTTNTRTVEPAPSDEPLTAEEAFAPVFHNPAAYAAVSQHELFVPDGTYSYAFADVTGDGVAEMLLKTDGHPFAPIKVLVAADGGVVPIGGYVVDGAAEAGGGRMSVRASQTGRGIYQISGNSAQPDWKHELFGVVNGNLETLETQPIGFDEELPDYVQIAWLDIH</sequence>
<gene>
    <name evidence="3" type="ORF">CUTER_01670</name>
</gene>
<evidence type="ECO:0000313" key="4">
    <source>
        <dbReference type="Proteomes" id="UP000035548"/>
    </source>
</evidence>
<dbReference type="RefSeq" id="WP_144412226.1">
    <property type="nucleotide sequence ID" value="NZ_CP011546.1"/>
</dbReference>
<dbReference type="KEGG" id="cut:CUTER_01670"/>
<protein>
    <recommendedName>
        <fullName evidence="5">Lipoprotein</fullName>
    </recommendedName>
</protein>
<feature type="compositionally biased region" description="Polar residues" evidence="1">
    <location>
        <begin position="27"/>
        <end position="47"/>
    </location>
</feature>
<evidence type="ECO:0000256" key="2">
    <source>
        <dbReference type="SAM" id="SignalP"/>
    </source>
</evidence>
<dbReference type="STRING" id="1072256.CUTER_01670"/>
<dbReference type="PATRIC" id="fig|1072256.5.peg.323"/>
<evidence type="ECO:0000256" key="1">
    <source>
        <dbReference type="SAM" id="MobiDB-lite"/>
    </source>
</evidence>
<feature type="region of interest" description="Disordered" evidence="1">
    <location>
        <begin position="22"/>
        <end position="53"/>
    </location>
</feature>
<organism evidence="3 4">
    <name type="scientific">Corynebacterium uterequi</name>
    <dbReference type="NCBI Taxonomy" id="1072256"/>
    <lineage>
        <taxon>Bacteria</taxon>
        <taxon>Bacillati</taxon>
        <taxon>Actinomycetota</taxon>
        <taxon>Actinomycetes</taxon>
        <taxon>Mycobacteriales</taxon>
        <taxon>Corynebacteriaceae</taxon>
        <taxon>Corynebacterium</taxon>
    </lineage>
</organism>
<evidence type="ECO:0008006" key="5">
    <source>
        <dbReference type="Google" id="ProtNLM"/>
    </source>
</evidence>
<dbReference type="Proteomes" id="UP000035548">
    <property type="component" value="Chromosome"/>
</dbReference>
<dbReference type="PROSITE" id="PS51257">
    <property type="entry name" value="PROKAR_LIPOPROTEIN"/>
    <property type="match status" value="1"/>
</dbReference>
<feature type="signal peptide" evidence="2">
    <location>
        <begin position="1"/>
        <end position="24"/>
    </location>
</feature>